<feature type="signal peptide" evidence="1">
    <location>
        <begin position="1"/>
        <end position="28"/>
    </location>
</feature>
<feature type="chain" id="PRO_5020893283" evidence="1">
    <location>
        <begin position="29"/>
        <end position="95"/>
    </location>
</feature>
<dbReference type="OrthoDB" id="8279992at2"/>
<dbReference type="Proteomes" id="UP000308828">
    <property type="component" value="Unassembled WGS sequence"/>
</dbReference>
<dbReference type="AlphaFoldDB" id="A0A4V4HNB0"/>
<dbReference type="RefSeq" id="WP_136596763.1">
    <property type="nucleotide sequence ID" value="NZ_STGV01000001.1"/>
</dbReference>
<gene>
    <name evidence="2" type="ORF">FAA97_01505</name>
</gene>
<keyword evidence="1" id="KW-0732">Signal</keyword>
<evidence type="ECO:0000313" key="2">
    <source>
        <dbReference type="EMBL" id="THV24916.1"/>
    </source>
</evidence>
<organism evidence="2 3">
    <name type="scientific">Peteryoungia ipomoeae</name>
    <dbReference type="NCBI Taxonomy" id="1210932"/>
    <lineage>
        <taxon>Bacteria</taxon>
        <taxon>Pseudomonadati</taxon>
        <taxon>Pseudomonadota</taxon>
        <taxon>Alphaproteobacteria</taxon>
        <taxon>Hyphomicrobiales</taxon>
        <taxon>Rhizobiaceae</taxon>
        <taxon>Peteryoungia</taxon>
    </lineage>
</organism>
<proteinExistence type="predicted"/>
<evidence type="ECO:0000313" key="3">
    <source>
        <dbReference type="Proteomes" id="UP000308828"/>
    </source>
</evidence>
<evidence type="ECO:0000256" key="1">
    <source>
        <dbReference type="SAM" id="SignalP"/>
    </source>
</evidence>
<comment type="caution">
    <text evidence="2">The sequence shown here is derived from an EMBL/GenBank/DDBJ whole genome shotgun (WGS) entry which is preliminary data.</text>
</comment>
<name>A0A4V4HNB0_9HYPH</name>
<protein>
    <submittedName>
        <fullName evidence="2">Uncharacterized protein</fullName>
    </submittedName>
</protein>
<reference evidence="2 3" key="1">
    <citation type="submission" date="2019-04" db="EMBL/GenBank/DDBJ databases">
        <title>Genome sequence of strain shin9-1.</title>
        <authorList>
            <person name="Gao J."/>
            <person name="Sun J."/>
        </authorList>
    </citation>
    <scope>NUCLEOTIDE SEQUENCE [LARGE SCALE GENOMIC DNA]</scope>
    <source>
        <strain evidence="3">shin9-1</strain>
    </source>
</reference>
<dbReference type="EMBL" id="STGV01000001">
    <property type="protein sequence ID" value="THV24916.1"/>
    <property type="molecule type" value="Genomic_DNA"/>
</dbReference>
<keyword evidence="3" id="KW-1185">Reference proteome</keyword>
<accession>A0A4V4HNB0</accession>
<sequence length="95" mass="9563">MTVRLATGVAAFALAVVATVPSTGRVLAATVSNVGDASVILVIVEDGNKVEVSVDAGTSEIICSAGCFVTLPNGDRIGLAGDETLEVQDGEFVIK</sequence>